<reference evidence="2 3" key="1">
    <citation type="submission" date="2018-03" db="EMBL/GenBank/DDBJ databases">
        <title>Genomic Encyclopedia of Archaeal and Bacterial Type Strains, Phase II (KMG-II): from individual species to whole genera.</title>
        <authorList>
            <person name="Goeker M."/>
        </authorList>
    </citation>
    <scope>NUCLEOTIDE SEQUENCE [LARGE SCALE GENOMIC DNA]</scope>
    <source>
        <strain evidence="2 3">DSM 100346</strain>
    </source>
</reference>
<evidence type="ECO:0000313" key="2">
    <source>
        <dbReference type="EMBL" id="PWJ50623.1"/>
    </source>
</evidence>
<dbReference type="AlphaFoldDB" id="A0A315ZZ66"/>
<comment type="caution">
    <text evidence="2">The sequence shown here is derived from an EMBL/GenBank/DDBJ whole genome shotgun (WGS) entry which is preliminary data.</text>
</comment>
<accession>A0A315ZZ66</accession>
<dbReference type="EMBL" id="QGDT01000041">
    <property type="protein sequence ID" value="PWJ50623.1"/>
    <property type="molecule type" value="Genomic_DNA"/>
</dbReference>
<feature type="compositionally biased region" description="Polar residues" evidence="1">
    <location>
        <begin position="1"/>
        <end position="13"/>
    </location>
</feature>
<dbReference type="Proteomes" id="UP000245880">
    <property type="component" value="Unassembled WGS sequence"/>
</dbReference>
<feature type="region of interest" description="Disordered" evidence="1">
    <location>
        <begin position="1"/>
        <end position="23"/>
    </location>
</feature>
<name>A0A315ZZ66_9BACT</name>
<sequence>MKSRRTLGTSTKKALSPERKEAQKEKATCFMVIKFHDGNTWSKWSNEHAQPNKFLNINDSLNEMFRVCQHYFAGRIHSAAIFDVRVHKNIGAHNKIYQFEKGCWQLVQPVGW</sequence>
<evidence type="ECO:0000256" key="1">
    <source>
        <dbReference type="SAM" id="MobiDB-lite"/>
    </source>
</evidence>
<protein>
    <submittedName>
        <fullName evidence="2">Uncharacterized protein</fullName>
    </submittedName>
</protein>
<organism evidence="2 3">
    <name type="scientific">Dyadobacter jejuensis</name>
    <dbReference type="NCBI Taxonomy" id="1082580"/>
    <lineage>
        <taxon>Bacteria</taxon>
        <taxon>Pseudomonadati</taxon>
        <taxon>Bacteroidota</taxon>
        <taxon>Cytophagia</taxon>
        <taxon>Cytophagales</taxon>
        <taxon>Spirosomataceae</taxon>
        <taxon>Dyadobacter</taxon>
    </lineage>
</organism>
<proteinExistence type="predicted"/>
<evidence type="ECO:0000313" key="3">
    <source>
        <dbReference type="Proteomes" id="UP000245880"/>
    </source>
</evidence>
<gene>
    <name evidence="2" type="ORF">CLV98_1415</name>
</gene>
<dbReference type="OrthoDB" id="962590at2"/>
<keyword evidence="3" id="KW-1185">Reference proteome</keyword>
<dbReference type="RefSeq" id="WP_109678464.1">
    <property type="nucleotide sequence ID" value="NZ_QGDT01000041.1"/>
</dbReference>